<dbReference type="Proteomes" id="UP000286746">
    <property type="component" value="Unassembled WGS sequence"/>
</dbReference>
<dbReference type="SUPFAM" id="SSF53613">
    <property type="entry name" value="Ribokinase-like"/>
    <property type="match status" value="1"/>
</dbReference>
<keyword evidence="2 5" id="KW-0418">Kinase</keyword>
<evidence type="ECO:0000256" key="2">
    <source>
        <dbReference type="ARBA" id="ARBA00022777"/>
    </source>
</evidence>
<name>A0A401WCN5_STREY</name>
<evidence type="ECO:0000259" key="4">
    <source>
        <dbReference type="Pfam" id="PF00294"/>
    </source>
</evidence>
<dbReference type="Gene3D" id="3.40.1190.20">
    <property type="match status" value="1"/>
</dbReference>
<evidence type="ECO:0000313" key="6">
    <source>
        <dbReference type="Proteomes" id="UP000286746"/>
    </source>
</evidence>
<evidence type="ECO:0000313" key="5">
    <source>
        <dbReference type="EMBL" id="GCD47106.1"/>
    </source>
</evidence>
<feature type="compositionally biased region" description="Low complexity" evidence="3">
    <location>
        <begin position="209"/>
        <end position="223"/>
    </location>
</feature>
<feature type="region of interest" description="Disordered" evidence="3">
    <location>
        <begin position="209"/>
        <end position="234"/>
    </location>
</feature>
<feature type="domain" description="Carbohydrate kinase PfkB" evidence="4">
    <location>
        <begin position="7"/>
        <end position="326"/>
    </location>
</feature>
<dbReference type="AlphaFoldDB" id="A0A401WCN5"/>
<dbReference type="PANTHER" id="PTHR10584:SF166">
    <property type="entry name" value="RIBOKINASE"/>
    <property type="match status" value="1"/>
</dbReference>
<dbReference type="Pfam" id="PF00294">
    <property type="entry name" value="PfkB"/>
    <property type="match status" value="1"/>
</dbReference>
<evidence type="ECO:0000256" key="1">
    <source>
        <dbReference type="ARBA" id="ARBA00022679"/>
    </source>
</evidence>
<organism evidence="5 6">
    <name type="scientific">Streptomyces paromomycinus</name>
    <name type="common">Streptomyces rimosus subsp. paromomycinus</name>
    <dbReference type="NCBI Taxonomy" id="92743"/>
    <lineage>
        <taxon>Bacteria</taxon>
        <taxon>Bacillati</taxon>
        <taxon>Actinomycetota</taxon>
        <taxon>Actinomycetes</taxon>
        <taxon>Kitasatosporales</taxon>
        <taxon>Streptomycetaceae</taxon>
        <taxon>Streptomyces</taxon>
    </lineage>
</organism>
<sequence length="343" mass="34258">MPRSFDLLVIGDANPDVVVGPVPPILEYGQRERLVASGRLLMGGSAAITACGAARLGLRVAFAGRVGDDAAGAFVRTALAERGVDVTALATDPELPTPLTTVLTRGDDRAILTAPGCLAATGAQDVPDRLLADCRHVHAGSFFLMPRLARALGDLFARARGHGAATSLDTNDDPAQRWDPELLGPVLTSTDVLLPNAAEARALAATLAPASPASPASPDPGSSEGDGPECGPPATAAAAAALARLGPLVVVKDGASGALAHDGVTLTRTAAVPADPVDSVGAGDSFDAGFVAAVLHGLDLPAALSFAAACGALSTRAHGGTAAQPTWDEARATALTIRPGSHA</sequence>
<dbReference type="PROSITE" id="PS00584">
    <property type="entry name" value="PFKB_KINASES_2"/>
    <property type="match status" value="1"/>
</dbReference>
<comment type="caution">
    <text evidence="5">The sequence shown here is derived from an EMBL/GenBank/DDBJ whole genome shotgun (WGS) entry which is preliminary data.</text>
</comment>
<dbReference type="PANTHER" id="PTHR10584">
    <property type="entry name" value="SUGAR KINASE"/>
    <property type="match status" value="1"/>
</dbReference>
<gene>
    <name evidence="5" type="ORF">GKJPGBOP_06863</name>
</gene>
<evidence type="ECO:0000256" key="3">
    <source>
        <dbReference type="SAM" id="MobiDB-lite"/>
    </source>
</evidence>
<dbReference type="EMBL" id="BHZD01000001">
    <property type="protein sequence ID" value="GCD47106.1"/>
    <property type="molecule type" value="Genomic_DNA"/>
</dbReference>
<keyword evidence="1" id="KW-0808">Transferase</keyword>
<dbReference type="InterPro" id="IPR029056">
    <property type="entry name" value="Ribokinase-like"/>
</dbReference>
<reference evidence="5 6" key="1">
    <citation type="submission" date="2018-11" db="EMBL/GenBank/DDBJ databases">
        <title>Whole genome sequence of Streptomyces paromomycinus NBRC 15454(T).</title>
        <authorList>
            <person name="Komaki H."/>
            <person name="Tamura T."/>
        </authorList>
    </citation>
    <scope>NUCLEOTIDE SEQUENCE [LARGE SCALE GENOMIC DNA]</scope>
    <source>
        <strain evidence="5 6">NBRC 15454</strain>
    </source>
</reference>
<dbReference type="InterPro" id="IPR002173">
    <property type="entry name" value="Carboh/pur_kinase_PfkB_CS"/>
</dbReference>
<protein>
    <submittedName>
        <fullName evidence="5">Carbohydrate kinase</fullName>
    </submittedName>
</protein>
<dbReference type="GO" id="GO:0016301">
    <property type="term" value="F:kinase activity"/>
    <property type="evidence" value="ECO:0007669"/>
    <property type="project" value="UniProtKB-KW"/>
</dbReference>
<dbReference type="InterPro" id="IPR011611">
    <property type="entry name" value="PfkB_dom"/>
</dbReference>
<keyword evidence="6" id="KW-1185">Reference proteome</keyword>
<proteinExistence type="predicted"/>
<accession>A0A401WCN5</accession>
<dbReference type="RefSeq" id="WP_125057295.1">
    <property type="nucleotide sequence ID" value="NZ_BHZD01000001.1"/>
</dbReference>